<feature type="binding site" evidence="7">
    <location>
        <position position="257"/>
    </location>
    <ligand>
        <name>substrate</name>
    </ligand>
</feature>
<organism evidence="10 11">
    <name type="scientific">Thioclava dalianensis</name>
    <dbReference type="NCBI Taxonomy" id="1185766"/>
    <lineage>
        <taxon>Bacteria</taxon>
        <taxon>Pseudomonadati</taxon>
        <taxon>Pseudomonadota</taxon>
        <taxon>Alphaproteobacteria</taxon>
        <taxon>Rhodobacterales</taxon>
        <taxon>Paracoccaceae</taxon>
        <taxon>Thioclava</taxon>
    </lineage>
</organism>
<dbReference type="InterPro" id="IPR032466">
    <property type="entry name" value="Metal_Hydrolase"/>
</dbReference>
<protein>
    <submittedName>
        <fullName evidence="10">N-acetylglucosamine-6-phosphate deacetylase</fullName>
    </submittedName>
</protein>
<evidence type="ECO:0000256" key="1">
    <source>
        <dbReference type="ARBA" id="ARBA00010716"/>
    </source>
</evidence>
<comment type="similarity">
    <text evidence="1 5">Belongs to the metallo-dependent hydrolases superfamily. NagA family.</text>
</comment>
<evidence type="ECO:0000313" key="10">
    <source>
        <dbReference type="EMBL" id="KEP70110.1"/>
    </source>
</evidence>
<dbReference type="InterPro" id="IPR003764">
    <property type="entry name" value="GlcNAc_6-P_deAcase"/>
</dbReference>
<dbReference type="Pfam" id="PF22643">
    <property type="entry name" value="NagA_N"/>
    <property type="match status" value="1"/>
</dbReference>
<reference evidence="10 11" key="1">
    <citation type="submission" date="2014-03" db="EMBL/GenBank/DDBJ databases">
        <title>The draft genome sequence of Thioclava dalianensis DLFJ1-1.</title>
        <authorList>
            <person name="Lai Q."/>
            <person name="Shao Z."/>
        </authorList>
    </citation>
    <scope>NUCLEOTIDE SEQUENCE [LARGE SCALE GENOMIC DNA]</scope>
    <source>
        <strain evidence="10 11">DLFJ1-1</strain>
    </source>
</reference>
<dbReference type="EMBL" id="JHEH01000008">
    <property type="protein sequence ID" value="KEP70110.1"/>
    <property type="molecule type" value="Genomic_DNA"/>
</dbReference>
<feature type="binding site" evidence="7">
    <location>
        <position position="147"/>
    </location>
    <ligand>
        <name>substrate</name>
    </ligand>
</feature>
<keyword evidence="4 5" id="KW-0119">Carbohydrate metabolism</keyword>
<name>A0A074TIX4_9RHOB</name>
<keyword evidence="3 5" id="KW-0378">Hydrolase</keyword>
<proteinExistence type="inferred from homology"/>
<dbReference type="eggNOG" id="COG1820">
    <property type="taxonomic scope" value="Bacteria"/>
</dbReference>
<gene>
    <name evidence="10" type="ORF">DL1_20255</name>
</gene>
<keyword evidence="2 8" id="KW-0479">Metal-binding</keyword>
<dbReference type="InterPro" id="IPR006680">
    <property type="entry name" value="Amidohydro-rel"/>
</dbReference>
<keyword evidence="11" id="KW-1185">Reference proteome</keyword>
<feature type="binding site" evidence="8">
    <location>
        <position position="223"/>
    </location>
    <ligand>
        <name>Zn(2+)</name>
        <dbReference type="ChEBI" id="CHEBI:29105"/>
    </ligand>
</feature>
<dbReference type="GO" id="GO:0008448">
    <property type="term" value="F:N-acetylglucosamine-6-phosphate deacetylase activity"/>
    <property type="evidence" value="ECO:0007669"/>
    <property type="project" value="InterPro"/>
</dbReference>
<evidence type="ECO:0000256" key="7">
    <source>
        <dbReference type="PIRSR" id="PIRSR038994-2"/>
    </source>
</evidence>
<dbReference type="GO" id="GO:0046872">
    <property type="term" value="F:metal ion binding"/>
    <property type="evidence" value="ECO:0007669"/>
    <property type="project" value="UniProtKB-KW"/>
</dbReference>
<dbReference type="InterPro" id="IPR011059">
    <property type="entry name" value="Metal-dep_hydrolase_composite"/>
</dbReference>
<dbReference type="Gene3D" id="2.30.40.10">
    <property type="entry name" value="Urease, subunit C, domain 1"/>
    <property type="match status" value="1"/>
</dbReference>
<evidence type="ECO:0000256" key="3">
    <source>
        <dbReference type="ARBA" id="ARBA00022801"/>
    </source>
</evidence>
<dbReference type="NCBIfam" id="TIGR00221">
    <property type="entry name" value="nagA"/>
    <property type="match status" value="1"/>
</dbReference>
<comment type="caution">
    <text evidence="10">The sequence shown here is derived from an EMBL/GenBank/DDBJ whole genome shotgun (WGS) entry which is preliminary data.</text>
</comment>
<dbReference type="SUPFAM" id="SSF51556">
    <property type="entry name" value="Metallo-dependent hydrolases"/>
    <property type="match status" value="1"/>
</dbReference>
<dbReference type="Pfam" id="PF01979">
    <property type="entry name" value="Amidohydro_1"/>
    <property type="match status" value="1"/>
</dbReference>
<accession>A0A074TIX4</accession>
<sequence>MSPLTIYTGARIFDGATLFEDHALVIEAGCVREITPESALSDTALPEEAKRIALQGGVLAPGLLDLQVNGGGGVMLGAGDPAHEIATICAAHRGLGTAGVLPTLITARRETVGAVLAAGAQAARDGVAGFIGVHLEGPHLDLARKGAHAPELIRPMEQDDLEMICRAAKTMPALMVTLAPEAATPEQIAALARAGVIVSLGHSDCSYERARVAFAAGARCVTHLFNAMSPLGHREPGLVGAALDSEVCAGIIADLVHVSQPALGIAARSKRSPGLFLVTDAMAVAGTDLDGFTLNDRWIERRDGRLTLADGTLAGADVSLPEALGVMHHRVGCDLAEVLGMATRVPAELLGLGATFGHLRPGAEAVDLVHLGDDLSLIALGSEVGRSS</sequence>
<dbReference type="Proteomes" id="UP000027725">
    <property type="component" value="Unassembled WGS sequence"/>
</dbReference>
<dbReference type="PANTHER" id="PTHR11113:SF14">
    <property type="entry name" value="N-ACETYLGLUCOSAMINE-6-PHOSPHATE DEACETYLASE"/>
    <property type="match status" value="1"/>
</dbReference>
<dbReference type="STRING" id="1185766.SAMN05216224_106121"/>
<evidence type="ECO:0000256" key="2">
    <source>
        <dbReference type="ARBA" id="ARBA00022723"/>
    </source>
</evidence>
<evidence type="ECO:0000256" key="6">
    <source>
        <dbReference type="PIRSR" id="PIRSR038994-1"/>
    </source>
</evidence>
<evidence type="ECO:0000256" key="8">
    <source>
        <dbReference type="PIRSR" id="PIRSR038994-3"/>
    </source>
</evidence>
<dbReference type="GO" id="GO:0006046">
    <property type="term" value="P:N-acetylglucosamine catabolic process"/>
    <property type="evidence" value="ECO:0007669"/>
    <property type="project" value="TreeGrafter"/>
</dbReference>
<feature type="binding site" evidence="7">
    <location>
        <position position="234"/>
    </location>
    <ligand>
        <name>substrate</name>
    </ligand>
</feature>
<evidence type="ECO:0000256" key="4">
    <source>
        <dbReference type="ARBA" id="ARBA00023277"/>
    </source>
</evidence>
<evidence type="ECO:0000313" key="11">
    <source>
        <dbReference type="Proteomes" id="UP000027725"/>
    </source>
</evidence>
<dbReference type="Gene3D" id="3.20.20.140">
    <property type="entry name" value="Metal-dependent hydrolases"/>
    <property type="match status" value="1"/>
</dbReference>
<dbReference type="PANTHER" id="PTHR11113">
    <property type="entry name" value="N-ACETYLGLUCOSAMINE-6-PHOSPHATE DEACETYLASE"/>
    <property type="match status" value="1"/>
</dbReference>
<feature type="binding site" evidence="7">
    <location>
        <begin position="313"/>
        <end position="315"/>
    </location>
    <ligand>
        <name>substrate</name>
    </ligand>
</feature>
<feature type="binding site" evidence="7">
    <location>
        <begin position="226"/>
        <end position="227"/>
    </location>
    <ligand>
        <name>substrate</name>
    </ligand>
</feature>
<dbReference type="PIRSF" id="PIRSF038994">
    <property type="entry name" value="NagA"/>
    <property type="match status" value="1"/>
</dbReference>
<feature type="binding site" evidence="8">
    <location>
        <position position="202"/>
    </location>
    <ligand>
        <name>Zn(2+)</name>
        <dbReference type="ChEBI" id="CHEBI:29105"/>
    </ligand>
</feature>
<dbReference type="SUPFAM" id="SSF51338">
    <property type="entry name" value="Composite domain of metallo-dependent hydrolases"/>
    <property type="match status" value="1"/>
</dbReference>
<feature type="domain" description="Amidohydrolase-related" evidence="9">
    <location>
        <begin position="59"/>
        <end position="365"/>
    </location>
</feature>
<evidence type="ECO:0000259" key="9">
    <source>
        <dbReference type="Pfam" id="PF01979"/>
    </source>
</evidence>
<evidence type="ECO:0000256" key="5">
    <source>
        <dbReference type="PIRNR" id="PIRNR038994"/>
    </source>
</evidence>
<dbReference type="AlphaFoldDB" id="A0A074TIX4"/>
<feature type="binding site" evidence="8">
    <location>
        <position position="136"/>
    </location>
    <ligand>
        <name>Zn(2+)</name>
        <dbReference type="ChEBI" id="CHEBI:29105"/>
    </ligand>
</feature>
<dbReference type="RefSeq" id="WP_038065127.1">
    <property type="nucleotide sequence ID" value="NZ_FOVB01000006.1"/>
</dbReference>
<feature type="active site" description="Proton donor/acceptor" evidence="6">
    <location>
        <position position="280"/>
    </location>
</feature>
<comment type="cofactor">
    <cofactor evidence="8">
        <name>a divalent metal cation</name>
        <dbReference type="ChEBI" id="CHEBI:60240"/>
    </cofactor>
    <text evidence="8">Binds 1 divalent metal cation per subunit.</text>
</comment>